<proteinExistence type="predicted"/>
<name>A0ABX0PWN8_9GAMM</name>
<feature type="transmembrane region" description="Helical" evidence="1">
    <location>
        <begin position="16"/>
        <end position="36"/>
    </location>
</feature>
<keyword evidence="1" id="KW-1133">Transmembrane helix</keyword>
<evidence type="ECO:0000256" key="1">
    <source>
        <dbReference type="SAM" id="Phobius"/>
    </source>
</evidence>
<keyword evidence="1" id="KW-0472">Membrane</keyword>
<evidence type="ECO:0000313" key="2">
    <source>
        <dbReference type="EMBL" id="NIC06583.1"/>
    </source>
</evidence>
<keyword evidence="1" id="KW-0812">Transmembrane</keyword>
<dbReference type="Proteomes" id="UP001318321">
    <property type="component" value="Unassembled WGS sequence"/>
</dbReference>
<evidence type="ECO:0000313" key="3">
    <source>
        <dbReference type="Proteomes" id="UP001318321"/>
    </source>
</evidence>
<accession>A0ABX0PWN8</accession>
<keyword evidence="3" id="KW-1185">Reference proteome</keyword>
<comment type="caution">
    <text evidence="2">The sequence shown here is derived from an EMBL/GenBank/DDBJ whole genome shotgun (WGS) entry which is preliminary data.</text>
</comment>
<organism evidence="2 3">
    <name type="scientific">Billgrantia bachuensis</name>
    <dbReference type="NCBI Taxonomy" id="2717286"/>
    <lineage>
        <taxon>Bacteria</taxon>
        <taxon>Pseudomonadati</taxon>
        <taxon>Pseudomonadota</taxon>
        <taxon>Gammaproteobacteria</taxon>
        <taxon>Oceanospirillales</taxon>
        <taxon>Halomonadaceae</taxon>
        <taxon>Billgrantia</taxon>
    </lineage>
</organism>
<dbReference type="RefSeq" id="WP_167116120.1">
    <property type="nucleotide sequence ID" value="NZ_JAAQTO010000039.1"/>
</dbReference>
<sequence>MPTSDYTVGEGVAEPVLLYATAIYLIFLVLPLDFTIDYDFGVNNVLQYVKGEFGQSVANGAALSFFSSHLIAVFCPSAIKG</sequence>
<dbReference type="EMBL" id="JAAQTO010000039">
    <property type="protein sequence ID" value="NIC06583.1"/>
    <property type="molecule type" value="Genomic_DNA"/>
</dbReference>
<reference evidence="2 3" key="1">
    <citation type="submission" date="2020-03" db="EMBL/GenBank/DDBJ databases">
        <title>Identification of Halomonas strains.</title>
        <authorList>
            <person name="Xiao Z."/>
            <person name="Dong F."/>
            <person name="Wang Z."/>
            <person name="Zhao J.-Y."/>
        </authorList>
    </citation>
    <scope>NUCLEOTIDE SEQUENCE [LARGE SCALE GENOMIC DNA]</scope>
    <source>
        <strain evidence="2 3">DX6</strain>
    </source>
</reference>
<gene>
    <name evidence="2" type="ORF">HBJ55_14225</name>
</gene>
<protein>
    <submittedName>
        <fullName evidence="2">Uncharacterized protein</fullName>
    </submittedName>
</protein>